<dbReference type="eggNOG" id="arCOG08222">
    <property type="taxonomic scope" value="Archaea"/>
</dbReference>
<dbReference type="HOGENOM" id="CLU_179875_1_0_2"/>
<dbReference type="AlphaFoldDB" id="B8GGL1"/>
<dbReference type="SUPFAM" id="SSF54786">
    <property type="entry name" value="YcfA/nrd intein domain"/>
    <property type="match status" value="1"/>
</dbReference>
<keyword evidence="2" id="KW-1185">Reference proteome</keyword>
<dbReference type="KEGG" id="mpl:Mpal_0912"/>
<dbReference type="Gene3D" id="3.30.920.30">
    <property type="entry name" value="Hypothetical protein"/>
    <property type="match status" value="1"/>
</dbReference>
<protein>
    <recommendedName>
        <fullName evidence="3">YcfA family protein</fullName>
    </recommendedName>
</protein>
<reference evidence="1 2" key="1">
    <citation type="journal article" date="2015" name="Genome Announc.">
        <title>Complete Genome Sequence of Methanosphaerula palustris E1-9CT, a Hydrogenotrophic Methanogen Isolated from a Minerotrophic Fen Peatland.</title>
        <authorList>
            <person name="Cadillo-Quiroz H."/>
            <person name="Browne P."/>
            <person name="Kyrpides N."/>
            <person name="Woyke T."/>
            <person name="Goodwin L."/>
            <person name="Detter C."/>
            <person name="Yavitt J.B."/>
            <person name="Zinder S.H."/>
        </authorList>
    </citation>
    <scope>NUCLEOTIDE SEQUENCE [LARGE SCALE GENOMIC DNA]</scope>
    <source>
        <strain evidence="2">ATCC BAA-1556 / DSM 19958 / E1-9c</strain>
    </source>
</reference>
<proteinExistence type="predicted"/>
<organism evidence="1 2">
    <name type="scientific">Methanosphaerula palustris (strain ATCC BAA-1556 / DSM 19958 / E1-9c)</name>
    <dbReference type="NCBI Taxonomy" id="521011"/>
    <lineage>
        <taxon>Archaea</taxon>
        <taxon>Methanobacteriati</taxon>
        <taxon>Methanobacteriota</taxon>
        <taxon>Stenosarchaea group</taxon>
        <taxon>Methanomicrobia</taxon>
        <taxon>Methanomicrobiales</taxon>
        <taxon>Methanoregulaceae</taxon>
        <taxon>Methanosphaerula</taxon>
    </lineage>
</organism>
<dbReference type="STRING" id="521011.Mpal_0912"/>
<accession>B8GGL1</accession>
<sequence length="96" mass="11139">MLLGTRKNYNIANSLLKKGFKEKNTSHTHLIFFIDGKKTSIFTFISHGKKEISDELMHKMAKQLKLSHEQFCELVDCSMNGETLREFYLDEGIVKL</sequence>
<gene>
    <name evidence="1" type="ordered locus">Mpal_0912</name>
</gene>
<name>B8GGL1_METPE</name>
<dbReference type="EMBL" id="CP001338">
    <property type="protein sequence ID" value="ACL16266.1"/>
    <property type="molecule type" value="Genomic_DNA"/>
</dbReference>
<dbReference type="InterPro" id="IPR038570">
    <property type="entry name" value="HicA_sf"/>
</dbReference>
<evidence type="ECO:0008006" key="3">
    <source>
        <dbReference type="Google" id="ProtNLM"/>
    </source>
</evidence>
<evidence type="ECO:0000313" key="1">
    <source>
        <dbReference type="EMBL" id="ACL16266.1"/>
    </source>
</evidence>
<evidence type="ECO:0000313" key="2">
    <source>
        <dbReference type="Proteomes" id="UP000002457"/>
    </source>
</evidence>
<dbReference type="Proteomes" id="UP000002457">
    <property type="component" value="Chromosome"/>
</dbReference>